<evidence type="ECO:0000313" key="10">
    <source>
        <dbReference type="Proteomes" id="UP001168821"/>
    </source>
</evidence>
<feature type="transmembrane region" description="Helical" evidence="7">
    <location>
        <begin position="591"/>
        <end position="608"/>
    </location>
</feature>
<keyword evidence="6 7" id="KW-0472">Membrane</keyword>
<proteinExistence type="inferred from homology"/>
<feature type="transmembrane region" description="Helical" evidence="7">
    <location>
        <begin position="471"/>
        <end position="496"/>
    </location>
</feature>
<evidence type="ECO:0000256" key="7">
    <source>
        <dbReference type="SAM" id="Phobius"/>
    </source>
</evidence>
<organism evidence="9 10">
    <name type="scientific">Zophobas morio</name>
    <dbReference type="NCBI Taxonomy" id="2755281"/>
    <lineage>
        <taxon>Eukaryota</taxon>
        <taxon>Metazoa</taxon>
        <taxon>Ecdysozoa</taxon>
        <taxon>Arthropoda</taxon>
        <taxon>Hexapoda</taxon>
        <taxon>Insecta</taxon>
        <taxon>Pterygota</taxon>
        <taxon>Neoptera</taxon>
        <taxon>Endopterygota</taxon>
        <taxon>Coleoptera</taxon>
        <taxon>Polyphaga</taxon>
        <taxon>Cucujiformia</taxon>
        <taxon>Tenebrionidae</taxon>
        <taxon>Zophobas</taxon>
    </lineage>
</organism>
<evidence type="ECO:0000256" key="2">
    <source>
        <dbReference type="ARBA" id="ARBA00009045"/>
    </source>
</evidence>
<evidence type="ECO:0000256" key="5">
    <source>
        <dbReference type="ARBA" id="ARBA00022989"/>
    </source>
</evidence>
<keyword evidence="5 7" id="KW-1133">Transmembrane helix</keyword>
<name>A0AA38HJ10_9CUCU</name>
<feature type="transmembrane region" description="Helical" evidence="7">
    <location>
        <begin position="508"/>
        <end position="528"/>
    </location>
</feature>
<accession>A0AA38HJ10</accession>
<dbReference type="InterPro" id="IPR051512">
    <property type="entry name" value="Inactive_Rhomboid"/>
</dbReference>
<reference evidence="9" key="1">
    <citation type="journal article" date="2023" name="G3 (Bethesda)">
        <title>Whole genome assemblies of Zophobas morio and Tenebrio molitor.</title>
        <authorList>
            <person name="Kaur S."/>
            <person name="Stinson S.A."/>
            <person name="diCenzo G.C."/>
        </authorList>
    </citation>
    <scope>NUCLEOTIDE SEQUENCE</scope>
    <source>
        <strain evidence="9">QUZm001</strain>
    </source>
</reference>
<dbReference type="GO" id="GO:0005789">
    <property type="term" value="C:endoplasmic reticulum membrane"/>
    <property type="evidence" value="ECO:0007669"/>
    <property type="project" value="UniProtKB-SubCell"/>
</dbReference>
<feature type="transmembrane region" description="Helical" evidence="7">
    <location>
        <begin position="566"/>
        <end position="585"/>
    </location>
</feature>
<comment type="caution">
    <text evidence="9">The sequence shown here is derived from an EMBL/GenBank/DDBJ whole genome shotgun (WGS) entry which is preliminary data.</text>
</comment>
<evidence type="ECO:0000256" key="1">
    <source>
        <dbReference type="ARBA" id="ARBA00004477"/>
    </source>
</evidence>
<dbReference type="PANTHER" id="PTHR45965">
    <property type="entry name" value="INACTIVE RHOMBOID PROTEIN"/>
    <property type="match status" value="1"/>
</dbReference>
<evidence type="ECO:0000313" key="9">
    <source>
        <dbReference type="EMBL" id="KAJ3616814.1"/>
    </source>
</evidence>
<feature type="non-terminal residue" evidence="9">
    <location>
        <position position="1"/>
    </location>
</feature>
<dbReference type="InterPro" id="IPR022764">
    <property type="entry name" value="Peptidase_S54_rhomboid_dom"/>
</dbReference>
<dbReference type="Gene3D" id="1.20.1540.10">
    <property type="entry name" value="Rhomboid-like"/>
    <property type="match status" value="1"/>
</dbReference>
<keyword evidence="4" id="KW-0256">Endoplasmic reticulum</keyword>
<evidence type="ECO:0000256" key="4">
    <source>
        <dbReference type="ARBA" id="ARBA00022824"/>
    </source>
</evidence>
<comment type="subcellular location">
    <subcellularLocation>
        <location evidence="1">Endoplasmic reticulum membrane</location>
        <topology evidence="1">Multi-pass membrane protein</topology>
    </subcellularLocation>
</comment>
<feature type="transmembrane region" description="Helical" evidence="7">
    <location>
        <begin position="620"/>
        <end position="640"/>
    </location>
</feature>
<dbReference type="Proteomes" id="UP001168821">
    <property type="component" value="Unassembled WGS sequence"/>
</dbReference>
<evidence type="ECO:0000256" key="6">
    <source>
        <dbReference type="ARBA" id="ARBA00023136"/>
    </source>
</evidence>
<sequence length="678" mass="76276">KVCVALFKPFIIKAPEDSTSTPPNALKTIISAAESAATWFGVSSKPGGASEWGLRAGAANTDDLLGDMDAGEEQLLNQSSGLSRRKTMSIRRRLTRLQKKRKETYISIDQEKDESGVYQVEDQAVEDEKSEELPPEDEETLAFKEKNVREIEFTLLTQAEDKEERFDKVRLHTRSFLLHRREQYKHTVRPTHYAYARWFESEGPILNAAGVPANAKPELHVKYRLLQPRKQAYVKRPLVNPPPVGKPALRFNRQGQKLKVLSKEAQMIFAARPRYRPWINYISIALMIILMIVEIGVNLGVEPIGVGISSYKANIEDITGKVTGEEWNTYQNMWIGVAPGTLIHLGGQVAVSPALFYLRLFNISGAGRHQRLIVKQQEGCYIRAPHAHRSPAKFNFPPSTIINSQSAAIKVFNRPCCIGTFGQCENIGEKLCKFYGGHRYDDLEKCSEVPTCLSSVCGMGGISDPKFPCQWWRFILPMFYHAGIVHLVLNILFQCFLTKKIESECGPLRFFLIFLISGIGGNIVSGIFSPYVTQVGSSGALYGLMSILVVELGQNWRYLEHPYRELIILGVTILISLGIGTLPYVDNYAHFGGFLYGLFAAVVFLPYITFGKHDIHRKRILLIIFFPLLILMLAMGFYTFSVASDDFCGPCQYINCIPYKEGMCNSQSWDGTYVSFSQ</sequence>
<keyword evidence="10" id="KW-1185">Reference proteome</keyword>
<dbReference type="InterPro" id="IPR035952">
    <property type="entry name" value="Rhomboid-like_sf"/>
</dbReference>
<dbReference type="Pfam" id="PF01694">
    <property type="entry name" value="Rhomboid"/>
    <property type="match status" value="1"/>
</dbReference>
<dbReference type="GO" id="GO:0050708">
    <property type="term" value="P:regulation of protein secretion"/>
    <property type="evidence" value="ECO:0007669"/>
    <property type="project" value="TreeGrafter"/>
</dbReference>
<keyword evidence="3 7" id="KW-0812">Transmembrane</keyword>
<dbReference type="PANTHER" id="PTHR45965:SF3">
    <property type="entry name" value="INACTIVE RHOMBOID PROTEIN 1"/>
    <property type="match status" value="1"/>
</dbReference>
<dbReference type="EMBL" id="JALNTZ010002815">
    <property type="protein sequence ID" value="KAJ3616814.1"/>
    <property type="molecule type" value="Genomic_DNA"/>
</dbReference>
<dbReference type="GO" id="GO:0004252">
    <property type="term" value="F:serine-type endopeptidase activity"/>
    <property type="evidence" value="ECO:0007669"/>
    <property type="project" value="InterPro"/>
</dbReference>
<feature type="domain" description="Peptidase S54 rhomboid" evidence="8">
    <location>
        <begin position="469"/>
        <end position="605"/>
    </location>
</feature>
<gene>
    <name evidence="9" type="ORF">Zmor_009008</name>
</gene>
<dbReference type="SUPFAM" id="SSF144091">
    <property type="entry name" value="Rhomboid-like"/>
    <property type="match status" value="1"/>
</dbReference>
<feature type="transmembrane region" description="Helical" evidence="7">
    <location>
        <begin position="540"/>
        <end position="559"/>
    </location>
</feature>
<dbReference type="GO" id="GO:0042058">
    <property type="term" value="P:regulation of epidermal growth factor receptor signaling pathway"/>
    <property type="evidence" value="ECO:0007669"/>
    <property type="project" value="TreeGrafter"/>
</dbReference>
<protein>
    <recommendedName>
        <fullName evidence="8">Peptidase S54 rhomboid domain-containing protein</fullName>
    </recommendedName>
</protein>
<comment type="similarity">
    <text evidence="2">Belongs to the peptidase S54 family.</text>
</comment>
<dbReference type="AlphaFoldDB" id="A0AA38HJ10"/>
<evidence type="ECO:0000259" key="8">
    <source>
        <dbReference type="Pfam" id="PF01694"/>
    </source>
</evidence>
<evidence type="ECO:0000256" key="3">
    <source>
        <dbReference type="ARBA" id="ARBA00022692"/>
    </source>
</evidence>